<evidence type="ECO:0000313" key="6">
    <source>
        <dbReference type="EMBL" id="RUS67933.1"/>
    </source>
</evidence>
<dbReference type="RefSeq" id="WP_126977720.1">
    <property type="nucleotide sequence ID" value="NZ_PQSP01000001.1"/>
</dbReference>
<dbReference type="InterPro" id="IPR036386">
    <property type="entry name" value="HscB_C_sf"/>
</dbReference>
<dbReference type="EMBL" id="PQSP01000001">
    <property type="protein sequence ID" value="RUS67933.1"/>
    <property type="molecule type" value="Genomic_DNA"/>
</dbReference>
<gene>
    <name evidence="4 6" type="primary">hscB</name>
    <name evidence="6" type="ORF">CUZ56_00415</name>
</gene>
<dbReference type="GO" id="GO:0001671">
    <property type="term" value="F:ATPase activator activity"/>
    <property type="evidence" value="ECO:0007669"/>
    <property type="project" value="InterPro"/>
</dbReference>
<dbReference type="SMART" id="SM00271">
    <property type="entry name" value="DnaJ"/>
    <property type="match status" value="1"/>
</dbReference>
<evidence type="ECO:0000256" key="3">
    <source>
        <dbReference type="ARBA" id="ARBA00025596"/>
    </source>
</evidence>
<dbReference type="InterPro" id="IPR004640">
    <property type="entry name" value="HscB"/>
</dbReference>
<evidence type="ECO:0000256" key="4">
    <source>
        <dbReference type="HAMAP-Rule" id="MF_00682"/>
    </source>
</evidence>
<dbReference type="GO" id="GO:0044571">
    <property type="term" value="P:[2Fe-2S] cluster assembly"/>
    <property type="evidence" value="ECO:0007669"/>
    <property type="project" value="InterPro"/>
</dbReference>
<dbReference type="AlphaFoldDB" id="A0A433SGR0"/>
<dbReference type="GO" id="GO:0006457">
    <property type="term" value="P:protein folding"/>
    <property type="evidence" value="ECO:0007669"/>
    <property type="project" value="UniProtKB-UniRule"/>
</dbReference>
<dbReference type="OrthoDB" id="287587at2"/>
<dbReference type="PANTHER" id="PTHR14021">
    <property type="entry name" value="IRON-SULFUR CLUSTER CO-CHAPERONE PROTEIN HSCB"/>
    <property type="match status" value="1"/>
</dbReference>
<dbReference type="GO" id="GO:0051259">
    <property type="term" value="P:protein complex oligomerization"/>
    <property type="evidence" value="ECO:0007669"/>
    <property type="project" value="InterPro"/>
</dbReference>
<dbReference type="InterPro" id="IPR009073">
    <property type="entry name" value="HscB_oligo_C"/>
</dbReference>
<dbReference type="GO" id="GO:0051087">
    <property type="term" value="F:protein-folding chaperone binding"/>
    <property type="evidence" value="ECO:0007669"/>
    <property type="project" value="InterPro"/>
</dbReference>
<dbReference type="SUPFAM" id="SSF46565">
    <property type="entry name" value="Chaperone J-domain"/>
    <property type="match status" value="1"/>
</dbReference>
<evidence type="ECO:0000313" key="7">
    <source>
        <dbReference type="Proteomes" id="UP000286947"/>
    </source>
</evidence>
<reference evidence="6 7" key="1">
    <citation type="submission" date="2018-01" db="EMBL/GenBank/DDBJ databases">
        <title>Saezia sanguinis gen. nov., sp. nov., in the order Burkholderiales isolated from human blood.</title>
        <authorList>
            <person name="Medina-Pascual M.J."/>
            <person name="Valdezate S."/>
            <person name="Monzon S."/>
            <person name="Cuesta I."/>
            <person name="Carrasco G."/>
            <person name="Villalon P."/>
            <person name="Saez-Nieto J.A."/>
        </authorList>
    </citation>
    <scope>NUCLEOTIDE SEQUENCE [LARGE SCALE GENOMIC DNA]</scope>
    <source>
        <strain evidence="6 7">CNM695-12</strain>
    </source>
</reference>
<dbReference type="SUPFAM" id="SSF47144">
    <property type="entry name" value="HSC20 (HSCB), C-terminal oligomerisation domain"/>
    <property type="match status" value="1"/>
</dbReference>
<evidence type="ECO:0000256" key="2">
    <source>
        <dbReference type="ARBA" id="ARBA00023186"/>
    </source>
</evidence>
<organism evidence="6 7">
    <name type="scientific">Saezia sanguinis</name>
    <dbReference type="NCBI Taxonomy" id="1965230"/>
    <lineage>
        <taxon>Bacteria</taxon>
        <taxon>Pseudomonadati</taxon>
        <taxon>Pseudomonadota</taxon>
        <taxon>Betaproteobacteria</taxon>
        <taxon>Burkholderiales</taxon>
        <taxon>Saeziaceae</taxon>
        <taxon>Saezia</taxon>
    </lineage>
</organism>
<feature type="domain" description="J" evidence="5">
    <location>
        <begin position="10"/>
        <end position="74"/>
    </location>
</feature>
<dbReference type="PROSITE" id="PS50076">
    <property type="entry name" value="DNAJ_2"/>
    <property type="match status" value="1"/>
</dbReference>
<protein>
    <recommendedName>
        <fullName evidence="4">Co-chaperone protein HscB homolog</fullName>
    </recommendedName>
</protein>
<dbReference type="Gene3D" id="1.10.287.110">
    <property type="entry name" value="DnaJ domain"/>
    <property type="match status" value="1"/>
</dbReference>
<dbReference type="PANTHER" id="PTHR14021:SF15">
    <property type="entry name" value="IRON-SULFUR CLUSTER CO-CHAPERONE PROTEIN HSCB"/>
    <property type="match status" value="1"/>
</dbReference>
<proteinExistence type="inferred from homology"/>
<name>A0A433SGR0_9BURK</name>
<dbReference type="NCBIfam" id="TIGR00714">
    <property type="entry name" value="hscB"/>
    <property type="match status" value="1"/>
</dbReference>
<dbReference type="InterPro" id="IPR036869">
    <property type="entry name" value="J_dom_sf"/>
</dbReference>
<keyword evidence="7" id="KW-1185">Reference proteome</keyword>
<dbReference type="HAMAP" id="MF_00682">
    <property type="entry name" value="HscB"/>
    <property type="match status" value="1"/>
</dbReference>
<evidence type="ECO:0000259" key="5">
    <source>
        <dbReference type="PROSITE" id="PS50076"/>
    </source>
</evidence>
<sequence length="176" mass="20102">MSTSVNLTDNDFAILGIKQQFEQDEQMLQQRWKDLQAQMHPDRFASQGEAAQRAATQWSVRINEAYQRLKNPVARAALLCELAGVAINSETNTSMPAAFLMQQLEWREQLEAARTMSQVDQLQGIVDAEYARSLSTLAWLTDEKGDYPQAAQQVRVLMFMDRFMKNINDKLDQLDA</sequence>
<comment type="function">
    <text evidence="3 4">Co-chaperone involved in the maturation of iron-sulfur cluster-containing proteins. Seems to help targeting proteins to be folded toward HscA.</text>
</comment>
<keyword evidence="2 4" id="KW-0143">Chaperone</keyword>
<dbReference type="InterPro" id="IPR001623">
    <property type="entry name" value="DnaJ_domain"/>
</dbReference>
<comment type="caution">
    <text evidence="6">The sequence shown here is derived from an EMBL/GenBank/DDBJ whole genome shotgun (WGS) entry which is preliminary data.</text>
</comment>
<dbReference type="Pfam" id="PF00226">
    <property type="entry name" value="DnaJ"/>
    <property type="match status" value="1"/>
</dbReference>
<dbReference type="Proteomes" id="UP000286947">
    <property type="component" value="Unassembled WGS sequence"/>
</dbReference>
<dbReference type="Pfam" id="PF07743">
    <property type="entry name" value="HSCB_C"/>
    <property type="match status" value="1"/>
</dbReference>
<comment type="similarity">
    <text evidence="1 4">Belongs to the HscB family.</text>
</comment>
<evidence type="ECO:0000256" key="1">
    <source>
        <dbReference type="ARBA" id="ARBA00010476"/>
    </source>
</evidence>
<dbReference type="CDD" id="cd06257">
    <property type="entry name" value="DnaJ"/>
    <property type="match status" value="1"/>
</dbReference>
<dbReference type="Gene3D" id="1.20.1280.20">
    <property type="entry name" value="HscB, C-terminal domain"/>
    <property type="match status" value="1"/>
</dbReference>
<dbReference type="GO" id="GO:1990230">
    <property type="term" value="C:iron-sulfur cluster transfer complex"/>
    <property type="evidence" value="ECO:0007669"/>
    <property type="project" value="TreeGrafter"/>
</dbReference>
<comment type="subunit">
    <text evidence="4">Interacts with HscA and stimulates its ATPase activity.</text>
</comment>
<accession>A0A433SGR0</accession>